<dbReference type="Proteomes" id="UP000279972">
    <property type="component" value="Chromosome"/>
</dbReference>
<name>A0A3G6RSX8_CHRLC</name>
<evidence type="ECO:0008006" key="5">
    <source>
        <dbReference type="Google" id="ProtNLM"/>
    </source>
</evidence>
<evidence type="ECO:0000313" key="4">
    <source>
        <dbReference type="Proteomes" id="UP000279972"/>
    </source>
</evidence>
<evidence type="ECO:0000313" key="2">
    <source>
        <dbReference type="EMBL" id="PNW14795.1"/>
    </source>
</evidence>
<dbReference type="Proteomes" id="UP000236262">
    <property type="component" value="Unassembled WGS sequence"/>
</dbReference>
<reference evidence="2 3" key="1">
    <citation type="submission" date="2018-01" db="EMBL/GenBank/DDBJ databases">
        <title>Draft genome sequences of Chryseobacterium lactis NCTC11390, Chryseobacterium oncorhynchi 701B-08, and Chryseobacterium viscerum 687B-08.</title>
        <authorList>
            <person name="Jeong J.-J."/>
            <person name="Lee Y.J."/>
            <person name="Park B."/>
            <person name="Choi I.-G."/>
            <person name="Kim K.D."/>
        </authorList>
    </citation>
    <scope>NUCLEOTIDE SEQUENCE [LARGE SCALE GENOMIC DNA]</scope>
    <source>
        <strain evidence="2 3">NCTC11390</strain>
    </source>
</reference>
<dbReference type="AlphaFoldDB" id="A0A3G6RSX8"/>
<reference evidence="1 4" key="2">
    <citation type="submission" date="2018-11" db="EMBL/GenBank/DDBJ databases">
        <title>Proposal to divide the Flavobacteriaceae and reorganize its genera based on Amino Acid Identity values calculated from whole genome sequences.</title>
        <authorList>
            <person name="Nicholson A.C."/>
            <person name="Gulvik C.A."/>
            <person name="Whitney A.M."/>
            <person name="Humrighouse B.W."/>
            <person name="Bell M."/>
            <person name="Holmes B."/>
            <person name="Steigerwalt A.G."/>
            <person name="Villarma A."/>
            <person name="Sheth M."/>
            <person name="Batra D."/>
            <person name="Pryor J."/>
            <person name="Bernardet J.-F."/>
            <person name="Hugo C."/>
            <person name="Kampfer P."/>
            <person name="Newman J."/>
            <person name="McQuiston J.R."/>
        </authorList>
    </citation>
    <scope>NUCLEOTIDE SEQUENCE [LARGE SCALE GENOMIC DNA]</scope>
    <source>
        <strain evidence="1 4">KC_1864</strain>
    </source>
</reference>
<organism evidence="2 3">
    <name type="scientific">Chryseobacterium lactis</name>
    <dbReference type="NCBI Taxonomy" id="1241981"/>
    <lineage>
        <taxon>Bacteria</taxon>
        <taxon>Pseudomonadati</taxon>
        <taxon>Bacteroidota</taxon>
        <taxon>Flavobacteriia</taxon>
        <taxon>Flavobacteriales</taxon>
        <taxon>Weeksellaceae</taxon>
        <taxon>Chryseobacterium group</taxon>
        <taxon>Chryseobacterium</taxon>
    </lineage>
</organism>
<proteinExistence type="predicted"/>
<sequence>MMLSNNNNDYWGLLNNASTVQSYTTNGIGLTLGTTAQVSNDLVDAGKMIKTSNIFRTYNLYRSNGYLNGNKYISGAKFLKNVKTINALNNTKVVKGVARLGLLISFEQFRESHHPGYISRGIASFASGYIPYVGPAISLGIDNTDVNYWNIWTWGAMNRGSNHYDYLNLEN</sequence>
<keyword evidence="4" id="KW-1185">Reference proteome</keyword>
<gene>
    <name evidence="2" type="ORF">C1637_07505</name>
    <name evidence="1" type="ORF">EG342_23475</name>
</gene>
<dbReference type="EMBL" id="CP033924">
    <property type="protein sequence ID" value="AZA84675.1"/>
    <property type="molecule type" value="Genomic_DNA"/>
</dbReference>
<evidence type="ECO:0000313" key="1">
    <source>
        <dbReference type="EMBL" id="AZA84675.1"/>
    </source>
</evidence>
<dbReference type="KEGG" id="clac:EG342_23475"/>
<dbReference type="EMBL" id="PPEH01000002">
    <property type="protein sequence ID" value="PNW14795.1"/>
    <property type="molecule type" value="Genomic_DNA"/>
</dbReference>
<evidence type="ECO:0000313" key="3">
    <source>
        <dbReference type="Proteomes" id="UP000236262"/>
    </source>
</evidence>
<protein>
    <recommendedName>
        <fullName evidence="5">Bacterial toxin 23 domain-containing protein</fullName>
    </recommendedName>
</protein>
<accession>A0A3G6RSX8</accession>